<reference evidence="1 2" key="1">
    <citation type="submission" date="2015-09" db="EMBL/GenBank/DDBJ databases">
        <title>Draft Genome Sequence of Bradyrhizobium manausense Strain BR 3351T, a Novel Symbiotic Nitrogen-Fixing Alphaproteobacterium Isolated from Brazilian Amazon Rain Forest.</title>
        <authorList>
            <person name="De Araujo J.L."/>
            <person name="Zilli J.E."/>
        </authorList>
    </citation>
    <scope>NUCLEOTIDE SEQUENCE [LARGE SCALE GENOMIC DNA]</scope>
    <source>
        <strain evidence="1 2">BR3351</strain>
    </source>
</reference>
<proteinExistence type="predicted"/>
<dbReference type="InterPro" id="IPR026002">
    <property type="entry name" value="ATC_hydrolase-like"/>
</dbReference>
<dbReference type="Pfam" id="PF14196">
    <property type="entry name" value="ATC_hydrolase"/>
    <property type="match status" value="1"/>
</dbReference>
<accession>A0A0R3DDT2</accession>
<gene>
    <name evidence="1" type="ORF">AOQ71_25430</name>
</gene>
<dbReference type="AlphaFoldDB" id="A0A0R3DDT2"/>
<keyword evidence="2" id="KW-1185">Reference proteome</keyword>
<dbReference type="OrthoDB" id="9805176at2"/>
<dbReference type="RefSeq" id="WP_057752672.1">
    <property type="nucleotide sequence ID" value="NZ_LJYG01000101.1"/>
</dbReference>
<sequence>MSVSVIEQAKIQAQVLVPLVKALQAELGEARANAIVRKALGELYRGFGEAFWKAKNESDLGKAVGSAFATYARGDALSYDVIEQTRDAFAFDVKRCAYADFYKALGEPELGFLMVCTADFATADGFAPDIKLTRTQTIMQGADHCDFRYRRIAEVSKGRAGE</sequence>
<name>A0A0R3DDT2_9BRAD</name>
<evidence type="ECO:0000313" key="1">
    <source>
        <dbReference type="EMBL" id="KRQ06493.1"/>
    </source>
</evidence>
<organism evidence="1 2">
    <name type="scientific">Bradyrhizobium manausense</name>
    <dbReference type="NCBI Taxonomy" id="989370"/>
    <lineage>
        <taxon>Bacteria</taxon>
        <taxon>Pseudomonadati</taxon>
        <taxon>Pseudomonadota</taxon>
        <taxon>Alphaproteobacteria</taxon>
        <taxon>Hyphomicrobiales</taxon>
        <taxon>Nitrobacteraceae</taxon>
        <taxon>Bradyrhizobium</taxon>
    </lineage>
</organism>
<protein>
    <submittedName>
        <fullName evidence="1">2-amino-thiazoline-4-carboxylic acid hydrolase</fullName>
    </submittedName>
</protein>
<dbReference type="EMBL" id="LJYG01000101">
    <property type="protein sequence ID" value="KRQ06493.1"/>
    <property type="molecule type" value="Genomic_DNA"/>
</dbReference>
<dbReference type="Proteomes" id="UP000051936">
    <property type="component" value="Unassembled WGS sequence"/>
</dbReference>
<dbReference type="GO" id="GO:0016787">
    <property type="term" value="F:hydrolase activity"/>
    <property type="evidence" value="ECO:0007669"/>
    <property type="project" value="UniProtKB-KW"/>
</dbReference>
<evidence type="ECO:0000313" key="2">
    <source>
        <dbReference type="Proteomes" id="UP000051936"/>
    </source>
</evidence>
<comment type="caution">
    <text evidence="1">The sequence shown here is derived from an EMBL/GenBank/DDBJ whole genome shotgun (WGS) entry which is preliminary data.</text>
</comment>
<dbReference type="STRING" id="989370.AOQ71_25430"/>
<keyword evidence="1" id="KW-0378">Hydrolase</keyword>